<dbReference type="PANTHER" id="PTHR33516">
    <property type="entry name" value="LEXA REPRESSOR"/>
    <property type="match status" value="1"/>
</dbReference>
<dbReference type="Proteomes" id="UP000253740">
    <property type="component" value="Unassembled WGS sequence"/>
</dbReference>
<dbReference type="OrthoDB" id="6687062at2"/>
<dbReference type="STRING" id="1475481.GCA_000953855_02284"/>
<sequence>MSKRKTEGITEPQARTLRAICQILDSTGLPPTVKELAEALGISHASAHEQITQLVRKGYVRKEAKKARSIVVIKRDD</sequence>
<dbReference type="Gene3D" id="1.10.10.10">
    <property type="entry name" value="Winged helix-like DNA-binding domain superfamily/Winged helix DNA-binding domain"/>
    <property type="match status" value="1"/>
</dbReference>
<dbReference type="EMBL" id="DF970238">
    <property type="protein sequence ID" value="GAP66925.1"/>
    <property type="molecule type" value="Genomic_DNA"/>
</dbReference>
<dbReference type="AlphaFoldDB" id="A0A0K8QPU4"/>
<dbReference type="GO" id="GO:0006508">
    <property type="term" value="P:proteolysis"/>
    <property type="evidence" value="ECO:0007669"/>
    <property type="project" value="InterPro"/>
</dbReference>
<dbReference type="PANTHER" id="PTHR33516:SF2">
    <property type="entry name" value="LEXA REPRESSOR-RELATED"/>
    <property type="match status" value="1"/>
</dbReference>
<dbReference type="RefSeq" id="WP_045667424.1">
    <property type="nucleotide sequence ID" value="NZ_DF970238.1"/>
</dbReference>
<evidence type="ECO:0000313" key="2">
    <source>
        <dbReference type="EMBL" id="GAN43954.1"/>
    </source>
</evidence>
<evidence type="ECO:0000313" key="4">
    <source>
        <dbReference type="Proteomes" id="UP000253740"/>
    </source>
</evidence>
<keyword evidence="3" id="KW-0238">DNA-binding</keyword>
<name>A0A0K8QPU4_9GAMM</name>
<reference evidence="2" key="1">
    <citation type="submission" date="2015-03" db="EMBL/GenBank/DDBJ databases">
        <title>Draft genome sequence of Mizugakiibacter sediminis skMP5.</title>
        <authorList>
            <person name="Watanabe T."/>
            <person name="Kojima H."/>
            <person name="Fukui M."/>
        </authorList>
    </citation>
    <scope>NUCLEOTIDE SEQUENCE</scope>
    <source>
        <strain evidence="2">SkMP5</strain>
    </source>
</reference>
<dbReference type="EMBL" id="DF952378">
    <property type="protein sequence ID" value="GAN43954.1"/>
    <property type="molecule type" value="Genomic_DNA"/>
</dbReference>
<dbReference type="InterPro" id="IPR050077">
    <property type="entry name" value="LexA_repressor"/>
</dbReference>
<dbReference type="InterPro" id="IPR036390">
    <property type="entry name" value="WH_DNA-bd_sf"/>
</dbReference>
<evidence type="ECO:0000313" key="3">
    <source>
        <dbReference type="EMBL" id="GAP66925.1"/>
    </source>
</evidence>
<accession>A0A0K8QPU4</accession>
<feature type="domain" description="LexA repressor DNA-binding" evidence="1">
    <location>
        <begin position="7"/>
        <end position="68"/>
    </location>
</feature>
<reference evidence="3" key="2">
    <citation type="submission" date="2015-08" db="EMBL/GenBank/DDBJ databases">
        <title>Complete DNA Sequence of Pseudomonas syringae pv. actinidiae, the Causal Agent of Kiwifruit Canker Disease.</title>
        <authorList>
            <person name="Rikkerink E.H.A."/>
            <person name="Fineran P.C."/>
        </authorList>
    </citation>
    <scope>NUCLEOTIDE SEQUENCE</scope>
    <source>
        <strain evidence="3">SkMP5</strain>
    </source>
</reference>
<protein>
    <submittedName>
        <fullName evidence="3">LexA DNA-binding domain-containing protein</fullName>
    </submittedName>
    <submittedName>
        <fullName evidence="2">LexA family transcriptional regulator</fullName>
    </submittedName>
</protein>
<dbReference type="GO" id="GO:0003677">
    <property type="term" value="F:DNA binding"/>
    <property type="evidence" value="ECO:0007669"/>
    <property type="project" value="UniProtKB-KW"/>
</dbReference>
<gene>
    <name evidence="2" type="ORF">MBSD_0467</name>
    <name evidence="3" type="ORF">MBSD_n2240</name>
</gene>
<dbReference type="GO" id="GO:0004252">
    <property type="term" value="F:serine-type endopeptidase activity"/>
    <property type="evidence" value="ECO:0007669"/>
    <property type="project" value="InterPro"/>
</dbReference>
<organism evidence="3">
    <name type="scientific">Mizugakiibacter sediminis</name>
    <dbReference type="NCBI Taxonomy" id="1475481"/>
    <lineage>
        <taxon>Bacteria</taxon>
        <taxon>Pseudomonadati</taxon>
        <taxon>Pseudomonadota</taxon>
        <taxon>Gammaproteobacteria</taxon>
        <taxon>Lysobacterales</taxon>
        <taxon>Rhodanobacteraceae</taxon>
        <taxon>Mizugakiibacter</taxon>
    </lineage>
</organism>
<evidence type="ECO:0000259" key="1">
    <source>
        <dbReference type="Pfam" id="PF01726"/>
    </source>
</evidence>
<proteinExistence type="predicted"/>
<dbReference type="SUPFAM" id="SSF46785">
    <property type="entry name" value="Winged helix' DNA-binding domain"/>
    <property type="match status" value="1"/>
</dbReference>
<dbReference type="Pfam" id="PF01726">
    <property type="entry name" value="LexA_DNA_bind"/>
    <property type="match status" value="1"/>
</dbReference>
<dbReference type="InterPro" id="IPR036388">
    <property type="entry name" value="WH-like_DNA-bd_sf"/>
</dbReference>
<keyword evidence="4" id="KW-1185">Reference proteome</keyword>
<dbReference type="HOGENOM" id="CLU_066192_57_1_6"/>
<dbReference type="InterPro" id="IPR006199">
    <property type="entry name" value="LexA_DNA-bd_dom"/>
</dbReference>